<evidence type="ECO:0000256" key="5">
    <source>
        <dbReference type="ARBA" id="ARBA00038052"/>
    </source>
</evidence>
<keyword evidence="4" id="KW-0206">Cytoskeleton</keyword>
<dbReference type="InterPro" id="IPR002108">
    <property type="entry name" value="ADF-H"/>
</dbReference>
<comment type="caution">
    <text evidence="7">The sequence shown here is derived from an EMBL/GenBank/DDBJ whole genome shotgun (WGS) entry which is preliminary data.</text>
</comment>
<accession>A0AB34IEX3</accession>
<dbReference type="GO" id="GO:0051015">
    <property type="term" value="F:actin filament binding"/>
    <property type="evidence" value="ECO:0007669"/>
    <property type="project" value="TreeGrafter"/>
</dbReference>
<evidence type="ECO:0000259" key="6">
    <source>
        <dbReference type="PROSITE" id="PS51263"/>
    </source>
</evidence>
<dbReference type="GO" id="GO:0005884">
    <property type="term" value="C:actin filament"/>
    <property type="evidence" value="ECO:0007669"/>
    <property type="project" value="TreeGrafter"/>
</dbReference>
<evidence type="ECO:0000313" key="8">
    <source>
        <dbReference type="Proteomes" id="UP001515480"/>
    </source>
</evidence>
<dbReference type="PANTHER" id="PTHR10829:SF25">
    <property type="entry name" value="DREBRIN-LIKE PROTEIN"/>
    <property type="match status" value="1"/>
</dbReference>
<dbReference type="PANTHER" id="PTHR10829">
    <property type="entry name" value="CORTACTIN AND DREBRIN"/>
    <property type="match status" value="1"/>
</dbReference>
<reference evidence="7 8" key="1">
    <citation type="journal article" date="2024" name="Science">
        <title>Giant polyketide synthase enzymes in the biosynthesis of giant marine polyether toxins.</title>
        <authorList>
            <person name="Fallon T.R."/>
            <person name="Shende V.V."/>
            <person name="Wierzbicki I.H."/>
            <person name="Pendleton A.L."/>
            <person name="Watervoot N.F."/>
            <person name="Auber R.P."/>
            <person name="Gonzalez D.J."/>
            <person name="Wisecaver J.H."/>
            <person name="Moore B.S."/>
        </authorList>
    </citation>
    <scope>NUCLEOTIDE SEQUENCE [LARGE SCALE GENOMIC DNA]</scope>
    <source>
        <strain evidence="7 8">12B1</strain>
    </source>
</reference>
<dbReference type="SMART" id="SM00102">
    <property type="entry name" value="ADF"/>
    <property type="match status" value="4"/>
</dbReference>
<dbReference type="Pfam" id="PF00241">
    <property type="entry name" value="Cofilin_ADF"/>
    <property type="match status" value="4"/>
</dbReference>
<evidence type="ECO:0000256" key="2">
    <source>
        <dbReference type="ARBA" id="ARBA00022490"/>
    </source>
</evidence>
<evidence type="ECO:0000256" key="1">
    <source>
        <dbReference type="ARBA" id="ARBA00004245"/>
    </source>
</evidence>
<dbReference type="GO" id="GO:0030864">
    <property type="term" value="C:cortical actin cytoskeleton"/>
    <property type="evidence" value="ECO:0007669"/>
    <property type="project" value="TreeGrafter"/>
</dbReference>
<organism evidence="7 8">
    <name type="scientific">Prymnesium parvum</name>
    <name type="common">Toxic golden alga</name>
    <dbReference type="NCBI Taxonomy" id="97485"/>
    <lineage>
        <taxon>Eukaryota</taxon>
        <taxon>Haptista</taxon>
        <taxon>Haptophyta</taxon>
        <taxon>Prymnesiophyceae</taxon>
        <taxon>Prymnesiales</taxon>
        <taxon>Prymnesiaceae</taxon>
        <taxon>Prymnesium</taxon>
    </lineage>
</organism>
<dbReference type="Proteomes" id="UP001515480">
    <property type="component" value="Unassembled WGS sequence"/>
</dbReference>
<keyword evidence="3" id="KW-0009">Actin-binding</keyword>
<comment type="similarity">
    <text evidence="5">Belongs to the actin-binding proteins ADF family. Coactosin subfamily.</text>
</comment>
<keyword evidence="8" id="KW-1185">Reference proteome</keyword>
<dbReference type="Gene3D" id="3.40.20.10">
    <property type="entry name" value="Severin"/>
    <property type="match status" value="4"/>
</dbReference>
<evidence type="ECO:0000313" key="7">
    <source>
        <dbReference type="EMBL" id="KAL1496070.1"/>
    </source>
</evidence>
<dbReference type="PROSITE" id="PS51263">
    <property type="entry name" value="ADF_H"/>
    <property type="match status" value="4"/>
</dbReference>
<dbReference type="CDD" id="cd11282">
    <property type="entry name" value="ADF_coactosin_like"/>
    <property type="match status" value="4"/>
</dbReference>
<proteinExistence type="inferred from homology"/>
<dbReference type="InterPro" id="IPR029006">
    <property type="entry name" value="ADF-H/Gelsolin-like_dom_sf"/>
</dbReference>
<name>A0AB34IEX3_PRYPA</name>
<feature type="domain" description="ADF-H" evidence="6">
    <location>
        <begin position="183"/>
        <end position="314"/>
    </location>
</feature>
<evidence type="ECO:0000256" key="3">
    <source>
        <dbReference type="ARBA" id="ARBA00023203"/>
    </source>
</evidence>
<dbReference type="GO" id="GO:0030833">
    <property type="term" value="P:regulation of actin filament polymerization"/>
    <property type="evidence" value="ECO:0007669"/>
    <property type="project" value="TreeGrafter"/>
</dbReference>
<evidence type="ECO:0000256" key="4">
    <source>
        <dbReference type="ARBA" id="ARBA00023212"/>
    </source>
</evidence>
<protein>
    <recommendedName>
        <fullName evidence="6">ADF-H domain-containing protein</fullName>
    </recommendedName>
</protein>
<dbReference type="EMBL" id="JBGBPQ010000030">
    <property type="protein sequence ID" value="KAL1496070.1"/>
    <property type="molecule type" value="Genomic_DNA"/>
</dbReference>
<sequence length="664" mass="69896">MASGGPQLTAAQCDIPAALREAIADVRSDKSATNWCLAGFVGDSMALSVVGSGSGGVSQLREKLTQDGMYYGLVRTTEQIDSSSTVKFVYITFLGSAISVMRRAKISTLKGTVTEAFEPFHAEMLNATSVEEVNDEALTALLHQMFGNAVEAGGDADTMRIGQSTVRITQKNAARKGSVWSDRQKVEVAAGVEEALRDVRSDATPTNWMLSTFSGEALSLVGSGSGGAAELAARLSADGVYYGLVRLTEQIDSSATVKFVFISFLGEQLGVMQKAKMSTLKGTITETFTPFHTELINASSADEVTDAALAELVGSMFGKATEAKGDGGTTMRVGQTTVKITAKNETKQASAWSGAQKVDMPADLTAAIKDVRNDKTATNWCLAGNEGDGQQVAFLGSGGGGSAELAPLLKRNGVYYGLLRTTERIDASETVKFVFFSFLGEDVGGMRKAKVSTVKGTITEWFAPFHLEIMGATSADDISSAAVEALLAAKSGKTGDAGRSPVAVAKDSSARQPQYGGVISTHAQHSVPPEVAQAIRAVRTDAAENQPSWCLLGYDNGATPALQVVGTGKGHAEEMQPLLDSSQIMYALVRLTQLVDRSTTVKFAFISWVGDDVAPMRKAKLSTLRGEAASILAPVHTELLNVTSAADVSNSTLMRQLEGSVSIN</sequence>
<dbReference type="SUPFAM" id="SSF55753">
    <property type="entry name" value="Actin depolymerizing proteins"/>
    <property type="match status" value="4"/>
</dbReference>
<dbReference type="AlphaFoldDB" id="A0AB34IEX3"/>
<feature type="domain" description="ADF-H" evidence="6">
    <location>
        <begin position="10"/>
        <end position="143"/>
    </location>
</feature>
<feature type="domain" description="ADF-H" evidence="6">
    <location>
        <begin position="523"/>
        <end position="658"/>
    </location>
</feature>
<comment type="subcellular location">
    <subcellularLocation>
        <location evidence="1">Cytoplasm</location>
        <location evidence="1">Cytoskeleton</location>
    </subcellularLocation>
</comment>
<dbReference type="FunFam" id="3.40.20.10:FF:000018">
    <property type="entry name" value="Coactosin-like 1"/>
    <property type="match status" value="4"/>
</dbReference>
<feature type="domain" description="ADF-H" evidence="6">
    <location>
        <begin position="355"/>
        <end position="487"/>
    </location>
</feature>
<gene>
    <name evidence="7" type="ORF">AB1Y20_014697</name>
</gene>
<keyword evidence="2" id="KW-0963">Cytoplasm</keyword>